<reference evidence="1 2" key="1">
    <citation type="submission" date="2021-07" db="EMBL/GenBank/DDBJ databases">
        <title>The Aristolochia fimbriata genome: insights into angiosperm evolution, floral development and chemical biosynthesis.</title>
        <authorList>
            <person name="Jiao Y."/>
        </authorList>
    </citation>
    <scope>NUCLEOTIDE SEQUENCE [LARGE SCALE GENOMIC DNA]</scope>
    <source>
        <strain evidence="1">IBCAS-2021</strain>
        <tissue evidence="1">Leaf</tissue>
    </source>
</reference>
<organism evidence="1 2">
    <name type="scientific">Aristolochia fimbriata</name>
    <name type="common">White veined hardy Dutchman's pipe vine</name>
    <dbReference type="NCBI Taxonomy" id="158543"/>
    <lineage>
        <taxon>Eukaryota</taxon>
        <taxon>Viridiplantae</taxon>
        <taxon>Streptophyta</taxon>
        <taxon>Embryophyta</taxon>
        <taxon>Tracheophyta</taxon>
        <taxon>Spermatophyta</taxon>
        <taxon>Magnoliopsida</taxon>
        <taxon>Magnoliidae</taxon>
        <taxon>Piperales</taxon>
        <taxon>Aristolochiaceae</taxon>
        <taxon>Aristolochia</taxon>
    </lineage>
</organism>
<protein>
    <recommendedName>
        <fullName evidence="3">Ribosomal protein L2</fullName>
    </recommendedName>
</protein>
<name>A0AAV7E5V4_ARIFI</name>
<sequence length="109" mass="12425">MISTAKSYYWRGGRVTYRRRGRLLTPSKFPESIGKKALRKSRGWICPYGVNEELQLIRLNVNGTLACFDVAEKTIHPIDVPLECAEDDLMAIPESIIHSLEIQGTRFCQ</sequence>
<dbReference type="Proteomes" id="UP000825729">
    <property type="component" value="Unassembled WGS sequence"/>
</dbReference>
<comment type="caution">
    <text evidence="1">The sequence shown here is derived from an EMBL/GenBank/DDBJ whole genome shotgun (WGS) entry which is preliminary data.</text>
</comment>
<dbReference type="EMBL" id="JAINDJ010000007">
    <property type="protein sequence ID" value="KAG9442842.1"/>
    <property type="molecule type" value="Genomic_DNA"/>
</dbReference>
<gene>
    <name evidence="1" type="ORF">H6P81_018696</name>
</gene>
<proteinExistence type="predicted"/>
<evidence type="ECO:0000313" key="1">
    <source>
        <dbReference type="EMBL" id="KAG9442842.1"/>
    </source>
</evidence>
<accession>A0AAV7E5V4</accession>
<evidence type="ECO:0000313" key="2">
    <source>
        <dbReference type="Proteomes" id="UP000825729"/>
    </source>
</evidence>
<dbReference type="AlphaFoldDB" id="A0AAV7E5V4"/>
<evidence type="ECO:0008006" key="3">
    <source>
        <dbReference type="Google" id="ProtNLM"/>
    </source>
</evidence>
<keyword evidence="2" id="KW-1185">Reference proteome</keyword>